<proteinExistence type="inferred from homology"/>
<dbReference type="GO" id="GO:0005634">
    <property type="term" value="C:nucleus"/>
    <property type="evidence" value="ECO:0007669"/>
    <property type="project" value="UniProtKB-SubCell"/>
</dbReference>
<evidence type="ECO:0000256" key="7">
    <source>
        <dbReference type="ARBA" id="ARBA00023242"/>
    </source>
</evidence>
<feature type="region of interest" description="Disordered" evidence="8">
    <location>
        <begin position="159"/>
        <end position="181"/>
    </location>
</feature>
<keyword evidence="5" id="KW-0159">Chromosome partition</keyword>
<evidence type="ECO:0000256" key="2">
    <source>
        <dbReference type="ARBA" id="ARBA00004186"/>
    </source>
</evidence>
<feature type="region of interest" description="Disordered" evidence="8">
    <location>
        <begin position="338"/>
        <end position="358"/>
    </location>
</feature>
<feature type="compositionally biased region" description="Polar residues" evidence="8">
    <location>
        <begin position="767"/>
        <end position="783"/>
    </location>
</feature>
<dbReference type="Pfam" id="PF03941">
    <property type="entry name" value="INCENP_ARK-bind"/>
    <property type="match status" value="1"/>
</dbReference>
<feature type="region of interest" description="Disordered" evidence="8">
    <location>
        <begin position="507"/>
        <end position="557"/>
    </location>
</feature>
<comment type="caution">
    <text evidence="10">The sequence shown here is derived from an EMBL/GenBank/DDBJ whole genome shotgun (WGS) entry which is preliminary data.</text>
</comment>
<keyword evidence="11" id="KW-1185">Reference proteome</keyword>
<organism evidence="10 11">
    <name type="scientific">Tieghemiomyces parasiticus</name>
    <dbReference type="NCBI Taxonomy" id="78921"/>
    <lineage>
        <taxon>Eukaryota</taxon>
        <taxon>Fungi</taxon>
        <taxon>Fungi incertae sedis</taxon>
        <taxon>Zoopagomycota</taxon>
        <taxon>Kickxellomycotina</taxon>
        <taxon>Dimargaritomycetes</taxon>
        <taxon>Dimargaritales</taxon>
        <taxon>Dimargaritaceae</taxon>
        <taxon>Tieghemiomyces</taxon>
    </lineage>
</organism>
<evidence type="ECO:0000256" key="4">
    <source>
        <dbReference type="ARBA" id="ARBA00022490"/>
    </source>
</evidence>
<feature type="compositionally biased region" description="Polar residues" evidence="8">
    <location>
        <begin position="1040"/>
        <end position="1059"/>
    </location>
</feature>
<evidence type="ECO:0000313" key="11">
    <source>
        <dbReference type="Proteomes" id="UP001150569"/>
    </source>
</evidence>
<dbReference type="Gene3D" id="6.10.250.2990">
    <property type="match status" value="1"/>
</dbReference>
<feature type="compositionally biased region" description="Low complexity" evidence="8">
    <location>
        <begin position="741"/>
        <end position="755"/>
    </location>
</feature>
<keyword evidence="6" id="KW-0206">Cytoskeleton</keyword>
<dbReference type="OrthoDB" id="6123at2759"/>
<gene>
    <name evidence="10" type="ORF">IWQ60_010092</name>
</gene>
<dbReference type="EMBL" id="JANBPT010000922">
    <property type="protein sequence ID" value="KAJ1911524.1"/>
    <property type="molecule type" value="Genomic_DNA"/>
</dbReference>
<evidence type="ECO:0000256" key="3">
    <source>
        <dbReference type="ARBA" id="ARBA00010042"/>
    </source>
</evidence>
<dbReference type="PANTHER" id="PTHR13142:SF1">
    <property type="entry name" value="INNER CENTROMERE PROTEIN"/>
    <property type="match status" value="1"/>
</dbReference>
<feature type="region of interest" description="Disordered" evidence="8">
    <location>
        <begin position="684"/>
        <end position="834"/>
    </location>
</feature>
<feature type="compositionally biased region" description="Low complexity" evidence="8">
    <location>
        <begin position="703"/>
        <end position="719"/>
    </location>
</feature>
<dbReference type="PANTHER" id="PTHR13142">
    <property type="entry name" value="INNER CENTROMERE PROTEIN"/>
    <property type="match status" value="1"/>
</dbReference>
<sequence length="1181" mass="124180">MLSAPAKAPDLPGEAQWPVAQKRKYAQICDEKLQEFTSFYEDNMTWLSEYYETIFSMQQESVVSRMLKTPSARTAGKLLPERPHIRDVFSESRLLDGCQEDTSDTMFAKALTRTPSLATTAAVSARATAHLTTVPDSTMDHGKLDDLFQQCLNTVKKAARGSTATNESEGEPASPNAHASAVPAVSQLSPIPTAYPATLLTHPLSPLPGNTVFMLEGPSLSRMATSETVHEVSMTDDYRPLPTEAMDIDHTASPPLTQMVAQLLTSQPATNPEPATADHHSPAAAKKPRTSLAPTSPAIKFPALASVAAAQLSPSNTHKSRSSRKLSRDLLKRASIQARIAADPAGPTPEERQSPMESGALLPSPVAVLANNRPVLTLTASSVVQTSAFSSLSVARPTSPLAPAKSVEPPTVNRVLTGTERLRKALEQLRPASQSASPVVPVGTSLPFAPVPFTALGSRAETPKPVSPPALISAPRQDSGIFVGLASIHVGNASLVTTVASPTHPLPQEAVIPKSPMANSSVLASPEVDRTALRSPSSDAKDQSQEELPSPPAPSVPAGTVATAAVLIDETVVTTTPVLYSPTPIARSPPVKSPVLGDAASLETPPRRVLSPSTDEFLTPTEGLLPPSIEGQLAATDPTTPPSQDLLNPRTPGTLASALSAPFAGGSYIVQKLLSAMKMTTAANQATPAPTAPGQREPPPTLHLPLTTSRLPTSSATRSQPGIAASATRPQGRSEVGLFMSTNASALGTTSSSSTRAVSVANGPGKFTTTSASGARIVSNPTGTKHRFPTHEPQSFRAKLNQIKSAASEPTPSTAHRAPLAKPAAPPSRLPITAGKVPESTVRSVFKSLNPKAAVAKSYVGPQTVPKPTAPYPFVSAKSSDAVPTKVSHAYAPPAATLGVNGGHLGNQHPRHVSAAALTSVPAVSSFQSPATPQAAPRSSPTAMDIDTTPLADRAKQYTPTSFNRTKSAVITEYQDVVVPLRTSDQRSAGEDESGPDDSFVSSNSHVSYASLNNESVSSVEIAHSNPAHPPGPPLPTAHRSASTPPRATSAPDQSSPEFTTLLGANNELPEIPEEYSDDEDDYSYTSSPASSSSGAAGGRPPKKRIPAWATSPALRAALARQRDMNPDLIFGPIKPMEMEEIFQKRDRRYRIRSSSANWSGTDRLTVAEEVEYEKRMGFRR</sequence>
<comment type="subcellular location">
    <subcellularLocation>
        <location evidence="2">Cytoplasm</location>
        <location evidence="2">Cytoskeleton</location>
        <location evidence="2">Spindle</location>
    </subcellularLocation>
    <subcellularLocation>
        <location evidence="1">Nucleus</location>
    </subcellularLocation>
</comment>
<keyword evidence="7" id="KW-0539">Nucleus</keyword>
<dbReference type="GO" id="GO:0007059">
    <property type="term" value="P:chromosome segregation"/>
    <property type="evidence" value="ECO:0007669"/>
    <property type="project" value="UniProtKB-KW"/>
</dbReference>
<feature type="region of interest" description="Disordered" evidence="8">
    <location>
        <begin position="580"/>
        <end position="653"/>
    </location>
</feature>
<name>A0A9W7ZVH6_9FUNG</name>
<feature type="compositionally biased region" description="Polar residues" evidence="8">
    <location>
        <begin position="802"/>
        <end position="814"/>
    </location>
</feature>
<reference evidence="10" key="1">
    <citation type="submission" date="2022-07" db="EMBL/GenBank/DDBJ databases">
        <title>Phylogenomic reconstructions and comparative analyses of Kickxellomycotina fungi.</title>
        <authorList>
            <person name="Reynolds N.K."/>
            <person name="Stajich J.E."/>
            <person name="Barry K."/>
            <person name="Grigoriev I.V."/>
            <person name="Crous P."/>
            <person name="Smith M.E."/>
        </authorList>
    </citation>
    <scope>NUCLEOTIDE SEQUENCE</scope>
    <source>
        <strain evidence="10">RSA 861</strain>
    </source>
</reference>
<evidence type="ECO:0000256" key="6">
    <source>
        <dbReference type="ARBA" id="ARBA00023212"/>
    </source>
</evidence>
<feature type="region of interest" description="Disordered" evidence="8">
    <location>
        <begin position="925"/>
        <end position="960"/>
    </location>
</feature>
<feature type="compositionally biased region" description="Low complexity" evidence="8">
    <location>
        <begin position="684"/>
        <end position="693"/>
    </location>
</feature>
<feature type="compositionally biased region" description="Acidic residues" evidence="8">
    <location>
        <begin position="1071"/>
        <end position="1083"/>
    </location>
</feature>
<feature type="region of interest" description="Disordered" evidence="8">
    <location>
        <begin position="268"/>
        <end position="295"/>
    </location>
</feature>
<keyword evidence="4" id="KW-0963">Cytoplasm</keyword>
<dbReference type="AlphaFoldDB" id="A0A9W7ZVH6"/>
<evidence type="ECO:0000313" key="10">
    <source>
        <dbReference type="EMBL" id="KAJ1911524.1"/>
    </source>
</evidence>
<feature type="compositionally biased region" description="Low complexity" evidence="8">
    <location>
        <begin position="1084"/>
        <end position="1095"/>
    </location>
</feature>
<feature type="region of interest" description="Disordered" evidence="8">
    <location>
        <begin position="1023"/>
        <end position="1107"/>
    </location>
</feature>
<evidence type="ECO:0000256" key="8">
    <source>
        <dbReference type="SAM" id="MobiDB-lite"/>
    </source>
</evidence>
<evidence type="ECO:0000256" key="5">
    <source>
        <dbReference type="ARBA" id="ARBA00022829"/>
    </source>
</evidence>
<feature type="region of interest" description="Disordered" evidence="8">
    <location>
        <begin position="985"/>
        <end position="1004"/>
    </location>
</feature>
<dbReference type="Proteomes" id="UP001150569">
    <property type="component" value="Unassembled WGS sequence"/>
</dbReference>
<feature type="compositionally biased region" description="Polar residues" evidence="8">
    <location>
        <begin position="925"/>
        <end position="942"/>
    </location>
</feature>
<protein>
    <recommendedName>
        <fullName evidence="9">Inner centromere protein ARK-binding domain-containing protein</fullName>
    </recommendedName>
</protein>
<dbReference type="InterPro" id="IPR005635">
    <property type="entry name" value="Inner_centromere_prot_ARK-bd"/>
</dbReference>
<accession>A0A9W7ZVH6</accession>
<evidence type="ECO:0000259" key="9">
    <source>
        <dbReference type="Pfam" id="PF03941"/>
    </source>
</evidence>
<dbReference type="GO" id="GO:0005819">
    <property type="term" value="C:spindle"/>
    <property type="evidence" value="ECO:0007669"/>
    <property type="project" value="UniProtKB-SubCell"/>
</dbReference>
<evidence type="ECO:0000256" key="1">
    <source>
        <dbReference type="ARBA" id="ARBA00004123"/>
    </source>
</evidence>
<feature type="domain" description="Inner centromere protein ARK-binding" evidence="9">
    <location>
        <begin position="1072"/>
        <end position="1143"/>
    </location>
</feature>
<comment type="similarity">
    <text evidence="3">Belongs to the INCENP family.</text>
</comment>